<sequence>MVNGEFSLSMSCVYKQHIDIGSLFNNSQVRGGLGKSTVNPSIKAGSKHLEKLSPSFTDDLLNNLYFLQLLLTWLIVSLSKVLNLGHRLVNSPIHGLKYPHLSKIFANSRYMYKHFKFFTTGIKATLHPIGKFRAYMACLMLTGTAHQVVDAQEIQKIARELAQAYTHNRPLWEEAAAALRQPYWGWDNTATMVPPLHITTYPTLMIVKARSTAFVRVPNPFLTYTYPKNGNAGFPPDFNVWPRTTRYPDASGNSQPDKLRNVLSIVGPQIHENFRRLFSLRTWKEFTSGGLGTSGLEAIHGTIHVRTGGPGGNMGQVPVADLLPFRRTQTDYWKSPDIIRTGDVFNYSYDRTVNASQSESSEGVATSDENTDPERTELEWSVRVECKQYEVGGSFSVYVFISNETPTNHHVEWLSHETVAGTFDVFANLNPEECANCSARVDQEVKGFVHINQKYLERSNATLSPEDVIPYLKENISWAVVSANGEVVDLQKFPSLKVTVISTPLTLSEGAKYPTEGLPTHYPEVTRGRLGGHRDD</sequence>
<name>A0ACB8HAM5_PSICU</name>
<evidence type="ECO:0000313" key="2">
    <source>
        <dbReference type="Proteomes" id="UP000664032"/>
    </source>
</evidence>
<accession>A0ACB8HAM5</accession>
<organism evidence="1 2">
    <name type="scientific">Psilocybe cubensis</name>
    <name type="common">Psychedelic mushroom</name>
    <name type="synonym">Stropharia cubensis</name>
    <dbReference type="NCBI Taxonomy" id="181762"/>
    <lineage>
        <taxon>Eukaryota</taxon>
        <taxon>Fungi</taxon>
        <taxon>Dikarya</taxon>
        <taxon>Basidiomycota</taxon>
        <taxon>Agaricomycotina</taxon>
        <taxon>Agaricomycetes</taxon>
        <taxon>Agaricomycetidae</taxon>
        <taxon>Agaricales</taxon>
        <taxon>Agaricineae</taxon>
        <taxon>Strophariaceae</taxon>
        <taxon>Psilocybe</taxon>
    </lineage>
</organism>
<keyword evidence="2" id="KW-1185">Reference proteome</keyword>
<dbReference type="Proteomes" id="UP000664032">
    <property type="component" value="Unassembled WGS sequence"/>
</dbReference>
<proteinExistence type="predicted"/>
<dbReference type="EMBL" id="JAFIQS020000002">
    <property type="protein sequence ID" value="KAH9484707.1"/>
    <property type="molecule type" value="Genomic_DNA"/>
</dbReference>
<comment type="caution">
    <text evidence="1">The sequence shown here is derived from an EMBL/GenBank/DDBJ whole genome shotgun (WGS) entry which is preliminary data.</text>
</comment>
<reference evidence="1" key="1">
    <citation type="submission" date="2021-10" db="EMBL/GenBank/DDBJ databases">
        <title>Psilocybe cubensis genome.</title>
        <authorList>
            <person name="Mckernan K.J."/>
            <person name="Crawford S."/>
            <person name="Trippe A."/>
            <person name="Kane L.T."/>
            <person name="Mclaughlin S."/>
        </authorList>
    </citation>
    <scope>NUCLEOTIDE SEQUENCE</scope>
    <source>
        <strain evidence="1">MGC-MH-2018</strain>
    </source>
</reference>
<gene>
    <name evidence="1" type="ORF">JR316_0001607</name>
</gene>
<evidence type="ECO:0000313" key="1">
    <source>
        <dbReference type="EMBL" id="KAH9484707.1"/>
    </source>
</evidence>
<protein>
    <submittedName>
        <fullName evidence="1">Polyphenol oxidase 1</fullName>
    </submittedName>
</protein>